<organism evidence="4 5">
    <name type="scientific">Phyllobacterium myrsinacearum</name>
    <dbReference type="NCBI Taxonomy" id="28101"/>
    <lineage>
        <taxon>Bacteria</taxon>
        <taxon>Pseudomonadati</taxon>
        <taxon>Pseudomonadota</taxon>
        <taxon>Alphaproteobacteria</taxon>
        <taxon>Hyphomicrobiales</taxon>
        <taxon>Phyllobacteriaceae</taxon>
        <taxon>Phyllobacterium</taxon>
    </lineage>
</organism>
<dbReference type="Gene3D" id="3.10.50.30">
    <property type="entry name" value="Transcription elongation factor, GreA/GreB, C-terminal domain"/>
    <property type="match status" value="1"/>
</dbReference>
<feature type="compositionally biased region" description="Basic residues" evidence="1">
    <location>
        <begin position="1"/>
        <end position="12"/>
    </location>
</feature>
<keyword evidence="5" id="KW-1185">Reference proteome</keyword>
<dbReference type="InterPro" id="IPR023459">
    <property type="entry name" value="Tscrpt_elong_fac_GreA/B_fam"/>
</dbReference>
<dbReference type="NCBIfam" id="NF004396">
    <property type="entry name" value="PRK05753.1"/>
    <property type="match status" value="1"/>
</dbReference>
<evidence type="ECO:0000259" key="2">
    <source>
        <dbReference type="Pfam" id="PF01272"/>
    </source>
</evidence>
<dbReference type="GO" id="GO:0006354">
    <property type="term" value="P:DNA-templated transcription elongation"/>
    <property type="evidence" value="ECO:0007669"/>
    <property type="project" value="TreeGrafter"/>
</dbReference>
<evidence type="ECO:0000313" key="4">
    <source>
        <dbReference type="EMBL" id="PRD49945.1"/>
    </source>
</evidence>
<dbReference type="Pfam" id="PF14760">
    <property type="entry name" value="Rnk_N"/>
    <property type="match status" value="1"/>
</dbReference>
<evidence type="ECO:0000259" key="3">
    <source>
        <dbReference type="Pfam" id="PF14760"/>
    </source>
</evidence>
<dbReference type="AlphaFoldDB" id="A0A2S9JAY6"/>
<dbReference type="Gene3D" id="1.10.286.20">
    <property type="match status" value="1"/>
</dbReference>
<evidence type="ECO:0000256" key="1">
    <source>
        <dbReference type="SAM" id="MobiDB-lite"/>
    </source>
</evidence>
<dbReference type="SUPFAM" id="SSF54534">
    <property type="entry name" value="FKBP-like"/>
    <property type="match status" value="1"/>
</dbReference>
<dbReference type="GO" id="GO:0016301">
    <property type="term" value="F:kinase activity"/>
    <property type="evidence" value="ECO:0007669"/>
    <property type="project" value="UniProtKB-KW"/>
</dbReference>
<feature type="compositionally biased region" description="Polar residues" evidence="1">
    <location>
        <begin position="26"/>
        <end position="35"/>
    </location>
</feature>
<keyword evidence="4" id="KW-0418">Kinase</keyword>
<dbReference type="InterPro" id="IPR036953">
    <property type="entry name" value="GreA/GreB_C_sf"/>
</dbReference>
<dbReference type="GO" id="GO:0070063">
    <property type="term" value="F:RNA polymerase binding"/>
    <property type="evidence" value="ECO:0007669"/>
    <property type="project" value="InterPro"/>
</dbReference>
<dbReference type="PANTHER" id="PTHR30437">
    <property type="entry name" value="TRANSCRIPTION ELONGATION FACTOR GREA"/>
    <property type="match status" value="1"/>
</dbReference>
<dbReference type="GO" id="GO:0032784">
    <property type="term" value="P:regulation of DNA-templated transcription elongation"/>
    <property type="evidence" value="ECO:0007669"/>
    <property type="project" value="InterPro"/>
</dbReference>
<name>A0A2S9JAY6_9HYPH</name>
<feature type="domain" description="Regulator of nucleoside diphosphate kinase N-terminal" evidence="3">
    <location>
        <begin position="11"/>
        <end position="51"/>
    </location>
</feature>
<dbReference type="InterPro" id="IPR029462">
    <property type="entry name" value="Rnk_N"/>
</dbReference>
<proteinExistence type="predicted"/>
<protein>
    <submittedName>
        <fullName evidence="4">Nucleoside diphosphate kinase regulator</fullName>
    </submittedName>
</protein>
<dbReference type="Proteomes" id="UP000238563">
    <property type="component" value="Unassembled WGS sequence"/>
</dbReference>
<feature type="domain" description="Transcription elongation factor GreA/GreB C-terminal" evidence="2">
    <location>
        <begin position="58"/>
        <end position="130"/>
    </location>
</feature>
<accession>A0A2S9JAY6</accession>
<gene>
    <name evidence="4" type="ORF">C5750_24295</name>
</gene>
<dbReference type="InterPro" id="IPR001437">
    <property type="entry name" value="Tscrpt_elong_fac_GreA/B_C"/>
</dbReference>
<sequence length="151" mass="16429">MQHMRQTKRKPNIRISQTDHSRLTALASSSMTENPEVSEELLDELDRAKVVADGSIAAKVVQMGSTVTYKASTNDTKTVKLVFPGEADITQGKVSILTPIGTALIGLSIGQSISWTARNGRSHELTIHDVIHPLSVDQQPISEKSVRPSNE</sequence>
<dbReference type="OrthoDB" id="192847at2"/>
<evidence type="ECO:0000313" key="5">
    <source>
        <dbReference type="Proteomes" id="UP000238563"/>
    </source>
</evidence>
<dbReference type="PANTHER" id="PTHR30437:SF5">
    <property type="entry name" value="REGULATOR OF NUCLEOSIDE DIPHOSPHATE KINASE"/>
    <property type="match status" value="1"/>
</dbReference>
<feature type="region of interest" description="Disordered" evidence="1">
    <location>
        <begin position="1"/>
        <end position="35"/>
    </location>
</feature>
<keyword evidence="4" id="KW-0808">Transferase</keyword>
<dbReference type="EMBL" id="PVBT01000009">
    <property type="protein sequence ID" value="PRD49945.1"/>
    <property type="molecule type" value="Genomic_DNA"/>
</dbReference>
<comment type="caution">
    <text evidence="4">The sequence shown here is derived from an EMBL/GenBank/DDBJ whole genome shotgun (WGS) entry which is preliminary data.</text>
</comment>
<dbReference type="Pfam" id="PF01272">
    <property type="entry name" value="GreA_GreB"/>
    <property type="match status" value="1"/>
</dbReference>
<dbReference type="GO" id="GO:0003677">
    <property type="term" value="F:DNA binding"/>
    <property type="evidence" value="ECO:0007669"/>
    <property type="project" value="InterPro"/>
</dbReference>
<reference evidence="4 5" key="1">
    <citation type="submission" date="2018-02" db="EMBL/GenBank/DDBJ databases">
        <title>The draft genome of Phyllobacterium myrsinacearum DSM5892.</title>
        <authorList>
            <person name="Li L."/>
            <person name="Liu L."/>
            <person name="Zhang X."/>
            <person name="Wang T."/>
        </authorList>
    </citation>
    <scope>NUCLEOTIDE SEQUENCE [LARGE SCALE GENOMIC DNA]</scope>
    <source>
        <strain evidence="4 5">DSM 5892</strain>
    </source>
</reference>